<keyword evidence="4" id="KW-0676">Redox-active center</keyword>
<evidence type="ECO:0000256" key="4">
    <source>
        <dbReference type="ARBA" id="ARBA00023284"/>
    </source>
</evidence>
<dbReference type="InterPro" id="IPR050553">
    <property type="entry name" value="Thioredoxin_ResA/DsbE_sf"/>
</dbReference>
<dbReference type="InterPro" id="IPR000866">
    <property type="entry name" value="AhpC/TSA"/>
</dbReference>
<evidence type="ECO:0000313" key="7">
    <source>
        <dbReference type="Proteomes" id="UP001302374"/>
    </source>
</evidence>
<dbReference type="Gene3D" id="3.40.30.10">
    <property type="entry name" value="Glutaredoxin"/>
    <property type="match status" value="1"/>
</dbReference>
<dbReference type="PANTHER" id="PTHR42852:SF6">
    <property type="entry name" value="THIOL:DISULFIDE INTERCHANGE PROTEIN DSBE"/>
    <property type="match status" value="1"/>
</dbReference>
<dbReference type="Pfam" id="PF00578">
    <property type="entry name" value="AhpC-TSA"/>
    <property type="match status" value="1"/>
</dbReference>
<evidence type="ECO:0000259" key="5">
    <source>
        <dbReference type="PROSITE" id="PS51352"/>
    </source>
</evidence>
<dbReference type="CDD" id="cd02966">
    <property type="entry name" value="TlpA_like_family"/>
    <property type="match status" value="1"/>
</dbReference>
<keyword evidence="2" id="KW-0201">Cytochrome c-type biogenesis</keyword>
<dbReference type="Proteomes" id="UP001302374">
    <property type="component" value="Chromosome"/>
</dbReference>
<evidence type="ECO:0000256" key="3">
    <source>
        <dbReference type="ARBA" id="ARBA00023157"/>
    </source>
</evidence>
<evidence type="ECO:0000313" key="6">
    <source>
        <dbReference type="EMBL" id="WOF11239.1"/>
    </source>
</evidence>
<feature type="domain" description="Thioredoxin" evidence="5">
    <location>
        <begin position="36"/>
        <end position="181"/>
    </location>
</feature>
<sequence>MNLMKQIILVLVVLFAGINLANGQIETEPEKYGFKVWTGNDVPDFEVTMTNGKAIKMKKLRGKVVLLDFVGTQCTPCIAGLKKFKKEIFERFKGKDLVVVPVIVKYKNEEDIKKFQERFGFDFPFGKDKDRKIANLFFEGGIPRYFVIDRKGKIVYHGPSYMPGTWEVMLDTITKALESKK</sequence>
<protein>
    <submittedName>
        <fullName evidence="6">TlpA family protein disulfide reductase</fullName>
    </submittedName>
</protein>
<dbReference type="PROSITE" id="PS51352">
    <property type="entry name" value="THIOREDOXIN_2"/>
    <property type="match status" value="1"/>
</dbReference>
<evidence type="ECO:0000256" key="1">
    <source>
        <dbReference type="ARBA" id="ARBA00004196"/>
    </source>
</evidence>
<evidence type="ECO:0000256" key="2">
    <source>
        <dbReference type="ARBA" id="ARBA00022748"/>
    </source>
</evidence>
<dbReference type="PANTHER" id="PTHR42852">
    <property type="entry name" value="THIOL:DISULFIDE INTERCHANGE PROTEIN DSBE"/>
    <property type="match status" value="1"/>
</dbReference>
<reference evidence="6 7" key="1">
    <citation type="submission" date="2019-09" db="EMBL/GenBank/DDBJ databases">
        <title>Butyricimonas paravirosa DSM 105722 (=214-4 = JCM 18677 = CCUG 65563).</title>
        <authorList>
            <person name="Le Roy T."/>
            <person name="Cani P.D."/>
        </authorList>
    </citation>
    <scope>NUCLEOTIDE SEQUENCE [LARGE SCALE GENOMIC DNA]</scope>
    <source>
        <strain evidence="6 7">DSM 105722</strain>
    </source>
</reference>
<proteinExistence type="predicted"/>
<keyword evidence="7" id="KW-1185">Reference proteome</keyword>
<dbReference type="InterPro" id="IPR036249">
    <property type="entry name" value="Thioredoxin-like_sf"/>
</dbReference>
<comment type="subcellular location">
    <subcellularLocation>
        <location evidence="1">Cell envelope</location>
    </subcellularLocation>
</comment>
<keyword evidence="3" id="KW-1015">Disulfide bond</keyword>
<dbReference type="EMBL" id="CP043839">
    <property type="protein sequence ID" value="WOF11239.1"/>
    <property type="molecule type" value="Genomic_DNA"/>
</dbReference>
<gene>
    <name evidence="6" type="ORF">F1644_02645</name>
</gene>
<dbReference type="InterPro" id="IPR013766">
    <property type="entry name" value="Thioredoxin_domain"/>
</dbReference>
<accession>A0ABZ0FS34</accession>
<name>A0ABZ0FS34_9BACT</name>
<organism evidence="6 7">
    <name type="scientific">Butyricimonas paravirosa</name>
    <dbReference type="NCBI Taxonomy" id="1472417"/>
    <lineage>
        <taxon>Bacteria</taxon>
        <taxon>Pseudomonadati</taxon>
        <taxon>Bacteroidota</taxon>
        <taxon>Bacteroidia</taxon>
        <taxon>Bacteroidales</taxon>
        <taxon>Odoribacteraceae</taxon>
        <taxon>Butyricimonas</taxon>
    </lineage>
</organism>
<dbReference type="SUPFAM" id="SSF52833">
    <property type="entry name" value="Thioredoxin-like"/>
    <property type="match status" value="1"/>
</dbReference>